<evidence type="ECO:0000313" key="4">
    <source>
        <dbReference type="EMBL" id="KAL3867355.1"/>
    </source>
</evidence>
<dbReference type="Pfam" id="PF00531">
    <property type="entry name" value="Death"/>
    <property type="match status" value="1"/>
</dbReference>
<reference evidence="4 5" key="1">
    <citation type="submission" date="2024-11" db="EMBL/GenBank/DDBJ databases">
        <title>Chromosome-level genome assembly of the freshwater bivalve Anodonta woodiana.</title>
        <authorList>
            <person name="Chen X."/>
        </authorList>
    </citation>
    <scope>NUCLEOTIDE SEQUENCE [LARGE SCALE GENOMIC DNA]</scope>
    <source>
        <strain evidence="4">MN2024</strain>
        <tissue evidence="4">Gills</tissue>
    </source>
</reference>
<dbReference type="Gene3D" id="1.20.5.340">
    <property type="match status" value="1"/>
</dbReference>
<evidence type="ECO:0000256" key="1">
    <source>
        <dbReference type="SAM" id="Coils"/>
    </source>
</evidence>
<dbReference type="PANTHER" id="PTHR47508:SF1">
    <property type="entry name" value="NON-SPECIFIC SERINE_THREONINE PROTEIN KINASE"/>
    <property type="match status" value="1"/>
</dbReference>
<dbReference type="SUPFAM" id="SSF57997">
    <property type="entry name" value="Tropomyosin"/>
    <property type="match status" value="1"/>
</dbReference>
<feature type="domain" description="Death" evidence="3">
    <location>
        <begin position="959"/>
        <end position="1024"/>
    </location>
</feature>
<feature type="non-terminal residue" evidence="4">
    <location>
        <position position="1"/>
    </location>
</feature>
<accession>A0ABD3W425</accession>
<dbReference type="Gene3D" id="3.40.50.10140">
    <property type="entry name" value="Toll/interleukin-1 receptor homology (TIR) domain"/>
    <property type="match status" value="1"/>
</dbReference>
<evidence type="ECO:0000256" key="2">
    <source>
        <dbReference type="SAM" id="MobiDB-lite"/>
    </source>
</evidence>
<keyword evidence="5" id="KW-1185">Reference proteome</keyword>
<name>A0ABD3W425_SINWO</name>
<dbReference type="InterPro" id="IPR011029">
    <property type="entry name" value="DEATH-like_dom_sf"/>
</dbReference>
<dbReference type="PANTHER" id="PTHR47508">
    <property type="entry name" value="SAM DOMAIN-CONTAINING PROTEIN-RELATED"/>
    <property type="match status" value="1"/>
</dbReference>
<dbReference type="InterPro" id="IPR000157">
    <property type="entry name" value="TIR_dom"/>
</dbReference>
<dbReference type="SUPFAM" id="SSF48371">
    <property type="entry name" value="ARM repeat"/>
    <property type="match status" value="1"/>
</dbReference>
<dbReference type="SUPFAM" id="SSF52200">
    <property type="entry name" value="Toll/Interleukin receptor TIR domain"/>
    <property type="match status" value="1"/>
</dbReference>
<feature type="coiled-coil region" evidence="1">
    <location>
        <begin position="909"/>
        <end position="936"/>
    </location>
</feature>
<feature type="compositionally biased region" description="Basic and acidic residues" evidence="2">
    <location>
        <begin position="1348"/>
        <end position="1406"/>
    </location>
</feature>
<dbReference type="InterPro" id="IPR000488">
    <property type="entry name" value="Death_dom"/>
</dbReference>
<dbReference type="Pfam" id="PF13676">
    <property type="entry name" value="TIR_2"/>
    <property type="match status" value="1"/>
</dbReference>
<dbReference type="Gene3D" id="1.10.533.10">
    <property type="entry name" value="Death Domain, Fas"/>
    <property type="match status" value="1"/>
</dbReference>
<evidence type="ECO:0000259" key="3">
    <source>
        <dbReference type="PROSITE" id="PS50017"/>
    </source>
</evidence>
<dbReference type="SMART" id="SM00005">
    <property type="entry name" value="DEATH"/>
    <property type="match status" value="1"/>
</dbReference>
<dbReference type="Proteomes" id="UP001634394">
    <property type="component" value="Unassembled WGS sequence"/>
</dbReference>
<organism evidence="4 5">
    <name type="scientific">Sinanodonta woodiana</name>
    <name type="common">Chinese pond mussel</name>
    <name type="synonym">Anodonta woodiana</name>
    <dbReference type="NCBI Taxonomy" id="1069815"/>
    <lineage>
        <taxon>Eukaryota</taxon>
        <taxon>Metazoa</taxon>
        <taxon>Spiralia</taxon>
        <taxon>Lophotrochozoa</taxon>
        <taxon>Mollusca</taxon>
        <taxon>Bivalvia</taxon>
        <taxon>Autobranchia</taxon>
        <taxon>Heteroconchia</taxon>
        <taxon>Palaeoheterodonta</taxon>
        <taxon>Unionida</taxon>
        <taxon>Unionoidea</taxon>
        <taxon>Unionidae</taxon>
        <taxon>Unioninae</taxon>
        <taxon>Sinanodonta</taxon>
    </lineage>
</organism>
<gene>
    <name evidence="4" type="ORF">ACJMK2_044564</name>
</gene>
<keyword evidence="1" id="KW-0175">Coiled coil</keyword>
<dbReference type="SUPFAM" id="SSF47986">
    <property type="entry name" value="DEATH domain"/>
    <property type="match status" value="1"/>
</dbReference>
<dbReference type="CDD" id="cd08311">
    <property type="entry name" value="Death_p75NR"/>
    <property type="match status" value="1"/>
</dbReference>
<dbReference type="InterPro" id="IPR016024">
    <property type="entry name" value="ARM-type_fold"/>
</dbReference>
<protein>
    <recommendedName>
        <fullName evidence="3">Death domain-containing protein</fullName>
    </recommendedName>
</protein>
<comment type="caution">
    <text evidence="4">The sequence shown here is derived from an EMBL/GenBank/DDBJ whole genome shotgun (WGS) entry which is preliminary data.</text>
</comment>
<dbReference type="EMBL" id="JBJQND010000009">
    <property type="protein sequence ID" value="KAL3867355.1"/>
    <property type="molecule type" value="Genomic_DNA"/>
</dbReference>
<dbReference type="PROSITE" id="PS50017">
    <property type="entry name" value="DEATH_DOMAIN"/>
    <property type="match status" value="1"/>
</dbReference>
<feature type="region of interest" description="Disordered" evidence="2">
    <location>
        <begin position="1306"/>
        <end position="1415"/>
    </location>
</feature>
<dbReference type="InterPro" id="IPR035897">
    <property type="entry name" value="Toll_tir_struct_dom_sf"/>
</dbReference>
<proteinExistence type="predicted"/>
<sequence>KIPSIVAHYKSLNFLNVRETYERDEDNPDHILVDYQDKWYETCSLAEAKNALKILKEKVCVTGLPSRGSPGCYLATRALGIILNIFSKWADGNDAVRDDANDCLLDFWSGLITIGPGSIHLEIQETLMNSDFKEYFQKLKGEKLRKVVRILTKEFHYDEKYSDNAQWSKLVNIFGIYFRPEAAREVGRSPLGNHDVDVLLQAPLLGRGPVFQSYHGRDSGINDVAVLKKYLGVLREIILGAKFVVGSRGEDWDIDALKLLIESALETGLVEDMLEELLLFFVEISKSKNCMKSEQVIDIFRIPLFRQMEIEKLKNPDKTFDCCAKAMIEVCQVKPVTSYIEPVIRECHDILLKIPNQSSQRHGGHWMQLIIAYLKTGKKGLINKTRRISYEKSLTEAKVLDWKDHVKEAKEMIQIIGSFPLQEMESDKEGSVKETVSDYASFLQYLLDCVRKNKLNSQVTPDLIQCALHCLETEPVEKRDIFDRAVVSDFFDFKGHPEMIGEVFRRTEKVLRNPDFPYYETYYHFSIVGMLQQALDVYKTATQIPEEYLKLIVSVGVRCLEGNVDTLLNPENNNSGTLFLIIYQGVLYRFIMMHDGSSPISHLEPLMPHIFRLTREGEDIDTISTSGFSIMTWAGMKAPHLLKNYVPDIMYFFLEKERFEMYGALNGMYKSNAEAINKYIPEMIRKLPQVSTACAGLILSLLMMFTREQPQVLSTNDLKGLLDFYKTNSDSNQTSTLLHILRNVVENNPSKWIEFFPTFIDDTVFTPDTLSTRCCLIVYTAVQSESRSEQAIDYLLKHINNPNYALVNAILSYLLLLGREHRAILVKRRPIIENLKATTVYPEIKSECENLINIMEGRSVEGLSQKLQQQGMDISKLDTRVEATEKTVVVIGDKVQKQEKDLSGVKKDVSKVGQRVDVVEKDLEETKEKVEEIDHKTMSNAPKWSRDVSRLMNPTADTDWRLLASRLGYNSDDIRGWATQNDPCMALLSEWYSTHKTSEATHGVLTALQEMNRLDVAIIVENAMKMAGLFILKIQGFFSQGGGVNLSVNLGKPMIPLQMEKMEWPPKGSMGPIFSEYLFVRFFQRPGEETKDDRYWPIPKFQEMLMQLNYLRVLPNESKISPEYSKWWIPVTEIIVIDKKKQTSSSASKPKANQDSGGQQAKVTSPEVFLSYQWGKQIQVMALYQRLTGLGFSCWMDIHQMGGGDSLYDKIDKGVRGCKVVVTCVTPKYSISANCRREVSLADALKKPIIPLLLENMSWPPDGPMSMVFTELLYINCFKDEDLQLKWEGPKFEELLSKIRAFVPDQEQQGANQSAQESKLTEEKKEQGNSPNKQKGSEVKDMINQGITEKEQDNRERDSENQALYEKHRSEAKKKDSEVKEELKNPDKSEKGDLSKKQKTESDGQLKKSKSCQIL</sequence>
<feature type="compositionally biased region" description="Polar residues" evidence="2">
    <location>
        <begin position="1306"/>
        <end position="1318"/>
    </location>
</feature>
<evidence type="ECO:0000313" key="5">
    <source>
        <dbReference type="Proteomes" id="UP001634394"/>
    </source>
</evidence>